<dbReference type="InterPro" id="IPR036280">
    <property type="entry name" value="Multihaem_cyt_sf"/>
</dbReference>
<dbReference type="Proteomes" id="UP000002207">
    <property type="component" value="Chromosome"/>
</dbReference>
<organism evidence="7 8">
    <name type="scientific">Acidobacterium capsulatum (strain ATCC 51196 / DSM 11244 / BCRC 80197 / JCM 7670 / NBRC 15755 / NCIMB 13165 / 161)</name>
    <dbReference type="NCBI Taxonomy" id="240015"/>
    <lineage>
        <taxon>Bacteria</taxon>
        <taxon>Pseudomonadati</taxon>
        <taxon>Acidobacteriota</taxon>
        <taxon>Terriglobia</taxon>
        <taxon>Terriglobales</taxon>
        <taxon>Acidobacteriaceae</taxon>
        <taxon>Acidobacterium</taxon>
    </lineage>
</organism>
<dbReference type="EMBL" id="CP001472">
    <property type="protein sequence ID" value="ACO33707.1"/>
    <property type="molecule type" value="Genomic_DNA"/>
</dbReference>
<dbReference type="STRING" id="240015.ACP_1355"/>
<reference evidence="7 8" key="1">
    <citation type="journal article" date="2009" name="Appl. Environ. Microbiol.">
        <title>Three genomes from the phylum Acidobacteria provide insight into the lifestyles of these microorganisms in soils.</title>
        <authorList>
            <person name="Ward N.L."/>
            <person name="Challacombe J.F."/>
            <person name="Janssen P.H."/>
            <person name="Henrissat B."/>
            <person name="Coutinho P.M."/>
            <person name="Wu M."/>
            <person name="Xie G."/>
            <person name="Haft D.H."/>
            <person name="Sait M."/>
            <person name="Badger J."/>
            <person name="Barabote R.D."/>
            <person name="Bradley B."/>
            <person name="Brettin T.S."/>
            <person name="Brinkac L.M."/>
            <person name="Bruce D."/>
            <person name="Creasy T."/>
            <person name="Daugherty S.C."/>
            <person name="Davidsen T.M."/>
            <person name="DeBoy R.T."/>
            <person name="Detter J.C."/>
            <person name="Dodson R.J."/>
            <person name="Durkin A.S."/>
            <person name="Ganapathy A."/>
            <person name="Gwinn-Giglio M."/>
            <person name="Han C.S."/>
            <person name="Khouri H."/>
            <person name="Kiss H."/>
            <person name="Kothari S.P."/>
            <person name="Madupu R."/>
            <person name="Nelson K.E."/>
            <person name="Nelson W.C."/>
            <person name="Paulsen I."/>
            <person name="Penn K."/>
            <person name="Ren Q."/>
            <person name="Rosovitz M.J."/>
            <person name="Selengut J.D."/>
            <person name="Shrivastava S."/>
            <person name="Sullivan S.A."/>
            <person name="Tapia R."/>
            <person name="Thompson L.S."/>
            <person name="Watkins K.L."/>
            <person name="Yang Q."/>
            <person name="Yu C."/>
            <person name="Zafar N."/>
            <person name="Zhou L."/>
            <person name="Kuske C.R."/>
        </authorList>
    </citation>
    <scope>NUCLEOTIDE SEQUENCE [LARGE SCALE GENOMIC DNA]</scope>
    <source>
        <strain evidence="8">ATCC 51196 / DSM 11244 / BCRC 80197 / JCM 7670 / NBRC 15755 / NCIMB 13165 / 161</strain>
    </source>
</reference>
<feature type="repeat" description="TPR" evidence="3">
    <location>
        <begin position="591"/>
        <end position="624"/>
    </location>
</feature>
<dbReference type="SUPFAM" id="SSF48695">
    <property type="entry name" value="Multiheme cytochromes"/>
    <property type="match status" value="1"/>
</dbReference>
<feature type="transmembrane region" description="Helical" evidence="5">
    <location>
        <begin position="37"/>
        <end position="56"/>
    </location>
</feature>
<keyword evidence="5" id="KW-0812">Transmembrane</keyword>
<dbReference type="PANTHER" id="PTHR44858">
    <property type="entry name" value="TETRATRICOPEPTIDE REPEAT PROTEIN 6"/>
    <property type="match status" value="1"/>
</dbReference>
<accession>C1F5I0</accession>
<dbReference type="Pfam" id="PF13435">
    <property type="entry name" value="Cytochrome_C554"/>
    <property type="match status" value="1"/>
</dbReference>
<name>C1F5I0_ACIC5</name>
<evidence type="ECO:0000256" key="1">
    <source>
        <dbReference type="ARBA" id="ARBA00022737"/>
    </source>
</evidence>
<dbReference type="PROSITE" id="PS50005">
    <property type="entry name" value="TPR"/>
    <property type="match status" value="3"/>
</dbReference>
<proteinExistence type="predicted"/>
<dbReference type="Gene3D" id="1.10.1130.10">
    <property type="entry name" value="Flavocytochrome C3, Chain A"/>
    <property type="match status" value="1"/>
</dbReference>
<dbReference type="InterPro" id="IPR011990">
    <property type="entry name" value="TPR-like_helical_dom_sf"/>
</dbReference>
<feature type="region of interest" description="Disordered" evidence="4">
    <location>
        <begin position="757"/>
        <end position="782"/>
    </location>
</feature>
<keyword evidence="8" id="KW-1185">Reference proteome</keyword>
<gene>
    <name evidence="7" type="ordered locus">ACP_1355</name>
</gene>
<dbReference type="PROSITE" id="PS50293">
    <property type="entry name" value="TPR_REGION"/>
    <property type="match status" value="1"/>
</dbReference>
<keyword evidence="1" id="KW-0677">Repeat</keyword>
<evidence type="ECO:0000256" key="5">
    <source>
        <dbReference type="SAM" id="Phobius"/>
    </source>
</evidence>
<evidence type="ECO:0000256" key="2">
    <source>
        <dbReference type="ARBA" id="ARBA00022803"/>
    </source>
</evidence>
<sequence length="782" mass="87810">MHCPPLWASCTLLCVIPNRFFKKPPPKQGRNMQFRRTLFQAGTALLLFAGCTFLFLRPTHAGSRPATPQTQYSAAVSKNYQYPFGSDKPFSPSYASTQSGQFIQPGAFPTAEYCGHCHQASYHQWRASLHSNSFREPYYVKNVDLLKHTKGVAYARHCEACHNPIALLSGSLTPDKYTHATWYNNEGVTCSVCHSIAEVKPTYGIGSYVMGTPSALLDANGKPIPGEVPYSEIMAHVQRHIAAVMKPFYKSPQYCAACHEADLPRTLNHYKWLPAITLYDEWQHSSFSHESPLPFYTKPHLVCQNCHMDLVRTSLPDYSKKNGMIMSHRWIGGNTAVPVYFHDKKQYAETVKNLQHDRLNVDLFAVRLNKDQQWTGPLGSTGFTLKPGDNVQLAVVIQNKGIGHSLVPEQRDILESWVQFVVKDAHGRVVMNSGGILPNGYVDPNAHSFVAQMLDAQGNLLQHHEVWLKHTNAVGYTIQSGSSTLVRYQFQIPEGDPGPFTVTAKVNYRHFDQVFANWVLGTGHKPLPVTVMASRTRTLYLGQNKPVPPKPGDNPDWMRWNDFGITLLSQQQYGEAVYAFEQVAKMRPDYDRAWANIGIAYYNWEKYPEAAQYLAKALAMNPDSARTLYWQALTFRNQAKVPEAIADLKKAATLFPLSSDIHRELGFSYYQQHEYKLAEAQYQTVQSINPNDLAAHYILGIVYSRLGNRAEAAKQEKLFADQKLDPMADIGMQSYYAKHPAIADEAVPWHVHTEAEAMQSWNSPTPSAKTAPPATVAKGGAR</sequence>
<dbReference type="InterPro" id="IPR050498">
    <property type="entry name" value="Ycf3"/>
</dbReference>
<dbReference type="Gene3D" id="1.25.40.10">
    <property type="entry name" value="Tetratricopeptide repeat domain"/>
    <property type="match status" value="2"/>
</dbReference>
<dbReference type="InterPro" id="IPR023155">
    <property type="entry name" value="Cyt_c-552/4"/>
</dbReference>
<dbReference type="KEGG" id="aca:ACP_1355"/>
<dbReference type="AlphaFoldDB" id="C1F5I0"/>
<dbReference type="SUPFAM" id="SSF48452">
    <property type="entry name" value="TPR-like"/>
    <property type="match status" value="1"/>
</dbReference>
<evidence type="ECO:0000313" key="8">
    <source>
        <dbReference type="Proteomes" id="UP000002207"/>
    </source>
</evidence>
<keyword evidence="5" id="KW-0472">Membrane</keyword>
<keyword evidence="2 3" id="KW-0802">TPR repeat</keyword>
<feature type="compositionally biased region" description="Low complexity" evidence="4">
    <location>
        <begin position="763"/>
        <end position="782"/>
    </location>
</feature>
<dbReference type="InParanoid" id="C1F5I0"/>
<dbReference type="Pfam" id="PF13432">
    <property type="entry name" value="TPR_16"/>
    <property type="match status" value="2"/>
</dbReference>
<dbReference type="SMART" id="SM00028">
    <property type="entry name" value="TPR"/>
    <property type="match status" value="4"/>
</dbReference>
<protein>
    <submittedName>
        <fullName evidence="7">Tetratricopeptide repeat protein</fullName>
    </submittedName>
</protein>
<feature type="repeat" description="TPR" evidence="3">
    <location>
        <begin position="659"/>
        <end position="692"/>
    </location>
</feature>
<dbReference type="HOGENOM" id="CLU_013590_0_0_0"/>
<feature type="domain" description="Cytochrome c-552/4" evidence="6">
    <location>
        <begin position="114"/>
        <end position="195"/>
    </location>
</feature>
<feature type="repeat" description="TPR" evidence="3">
    <location>
        <begin position="557"/>
        <end position="590"/>
    </location>
</feature>
<keyword evidence="5" id="KW-1133">Transmembrane helix</keyword>
<evidence type="ECO:0000313" key="7">
    <source>
        <dbReference type="EMBL" id="ACO33707.1"/>
    </source>
</evidence>
<evidence type="ECO:0000256" key="4">
    <source>
        <dbReference type="SAM" id="MobiDB-lite"/>
    </source>
</evidence>
<dbReference type="eggNOG" id="COG0457">
    <property type="taxonomic scope" value="Bacteria"/>
</dbReference>
<dbReference type="InterPro" id="IPR019734">
    <property type="entry name" value="TPR_rpt"/>
</dbReference>
<evidence type="ECO:0000259" key="6">
    <source>
        <dbReference type="Pfam" id="PF13435"/>
    </source>
</evidence>
<evidence type="ECO:0000256" key="3">
    <source>
        <dbReference type="PROSITE-ProRule" id="PRU00339"/>
    </source>
</evidence>
<dbReference type="PANTHER" id="PTHR44858:SF1">
    <property type="entry name" value="UDP-N-ACETYLGLUCOSAMINE--PEPTIDE N-ACETYLGLUCOSAMINYLTRANSFERASE SPINDLY-RELATED"/>
    <property type="match status" value="1"/>
</dbReference>